<dbReference type="EMBL" id="JQCL01000103">
    <property type="protein sequence ID" value="KRO07489.1"/>
    <property type="molecule type" value="Genomic_DNA"/>
</dbReference>
<proteinExistence type="predicted"/>
<protein>
    <submittedName>
        <fullName evidence="2">Uncharacterized protein</fullName>
    </submittedName>
</protein>
<organism evidence="2 3">
    <name type="scientific">Lactiplantibacillus xiangfangensis</name>
    <dbReference type="NCBI Taxonomy" id="942150"/>
    <lineage>
        <taxon>Bacteria</taxon>
        <taxon>Bacillati</taxon>
        <taxon>Bacillota</taxon>
        <taxon>Bacilli</taxon>
        <taxon>Lactobacillales</taxon>
        <taxon>Lactobacillaceae</taxon>
        <taxon>Lactiplantibacillus</taxon>
    </lineage>
</organism>
<evidence type="ECO:0000313" key="2">
    <source>
        <dbReference type="EMBL" id="KRO07489.1"/>
    </source>
</evidence>
<dbReference type="PATRIC" id="fig|942150.3.peg.1454"/>
<sequence length="106" mass="11819">MSKYKLRKDDIALITLMLIIYTLIAGWIGYYLVSHQSRPFLTFDPNQTPTVKHVARYGGSLMLLVAVASAVTVFFQSTVWIAIVLASGCLIMMAVGLLLVSFMQFQ</sequence>
<evidence type="ECO:0000313" key="3">
    <source>
        <dbReference type="Proteomes" id="UP000051783"/>
    </source>
</evidence>
<keyword evidence="1" id="KW-1133">Transmembrane helix</keyword>
<feature type="transmembrane region" description="Helical" evidence="1">
    <location>
        <begin position="12"/>
        <end position="33"/>
    </location>
</feature>
<keyword evidence="1" id="KW-0812">Transmembrane</keyword>
<feature type="transmembrane region" description="Helical" evidence="1">
    <location>
        <begin position="54"/>
        <end position="75"/>
    </location>
</feature>
<dbReference type="Proteomes" id="UP000051783">
    <property type="component" value="Unassembled WGS sequence"/>
</dbReference>
<dbReference type="AlphaFoldDB" id="A0A0R2M0U4"/>
<keyword evidence="1" id="KW-0472">Membrane</keyword>
<evidence type="ECO:0000256" key="1">
    <source>
        <dbReference type="SAM" id="Phobius"/>
    </source>
</evidence>
<name>A0A0R2M0U4_9LACO</name>
<accession>A0A0R2M0U4</accession>
<keyword evidence="3" id="KW-1185">Reference proteome</keyword>
<dbReference type="RefSeq" id="WP_237757349.1">
    <property type="nucleotide sequence ID" value="NZ_JQCL01000103.1"/>
</dbReference>
<feature type="transmembrane region" description="Helical" evidence="1">
    <location>
        <begin position="81"/>
        <end position="102"/>
    </location>
</feature>
<gene>
    <name evidence="2" type="ORF">IV64_GL001411</name>
</gene>
<reference evidence="2 3" key="1">
    <citation type="journal article" date="2015" name="Genome Announc.">
        <title>Expanding the biotechnology potential of lactobacilli through comparative genomics of 213 strains and associated genera.</title>
        <authorList>
            <person name="Sun Z."/>
            <person name="Harris H.M."/>
            <person name="McCann A."/>
            <person name="Guo C."/>
            <person name="Argimon S."/>
            <person name="Zhang W."/>
            <person name="Yang X."/>
            <person name="Jeffery I.B."/>
            <person name="Cooney J.C."/>
            <person name="Kagawa T.F."/>
            <person name="Liu W."/>
            <person name="Song Y."/>
            <person name="Salvetti E."/>
            <person name="Wrobel A."/>
            <person name="Rasinkangas P."/>
            <person name="Parkhill J."/>
            <person name="Rea M.C."/>
            <person name="O'Sullivan O."/>
            <person name="Ritari J."/>
            <person name="Douillard F.P."/>
            <person name="Paul Ross R."/>
            <person name="Yang R."/>
            <person name="Briner A.E."/>
            <person name="Felis G.E."/>
            <person name="de Vos W.M."/>
            <person name="Barrangou R."/>
            <person name="Klaenhammer T.R."/>
            <person name="Caufield P.W."/>
            <person name="Cui Y."/>
            <person name="Zhang H."/>
            <person name="O'Toole P.W."/>
        </authorList>
    </citation>
    <scope>NUCLEOTIDE SEQUENCE [LARGE SCALE GENOMIC DNA]</scope>
    <source>
        <strain evidence="2 3">LMG 26013</strain>
    </source>
</reference>
<comment type="caution">
    <text evidence="2">The sequence shown here is derived from an EMBL/GenBank/DDBJ whole genome shotgun (WGS) entry which is preliminary data.</text>
</comment>